<dbReference type="EMBL" id="JAQQWM010000006">
    <property type="protein sequence ID" value="KAK8059068.1"/>
    <property type="molecule type" value="Genomic_DNA"/>
</dbReference>
<name>A0ABR1UJH4_9PEZI</name>
<accession>A0ABR1UJH4</accession>
<comment type="caution">
    <text evidence="2">The sequence shown here is derived from an EMBL/GenBank/DDBJ whole genome shotgun (WGS) entry which is preliminary data.</text>
</comment>
<reference evidence="2 3" key="1">
    <citation type="submission" date="2023-01" db="EMBL/GenBank/DDBJ databases">
        <title>Analysis of 21 Apiospora genomes using comparative genomics revels a genus with tremendous synthesis potential of carbohydrate active enzymes and secondary metabolites.</title>
        <authorList>
            <person name="Sorensen T."/>
        </authorList>
    </citation>
    <scope>NUCLEOTIDE SEQUENCE [LARGE SCALE GENOMIC DNA]</scope>
    <source>
        <strain evidence="2 3">CBS 83171</strain>
    </source>
</reference>
<proteinExistence type="predicted"/>
<evidence type="ECO:0000313" key="3">
    <source>
        <dbReference type="Proteomes" id="UP001446871"/>
    </source>
</evidence>
<dbReference type="Proteomes" id="UP001446871">
    <property type="component" value="Unassembled WGS sequence"/>
</dbReference>
<feature type="region of interest" description="Disordered" evidence="1">
    <location>
        <begin position="1"/>
        <end position="20"/>
    </location>
</feature>
<protein>
    <submittedName>
        <fullName evidence="2">Uncharacterized protein</fullName>
    </submittedName>
</protein>
<keyword evidence="3" id="KW-1185">Reference proteome</keyword>
<sequence>MTRFAAQMRNPRRGHDAQGRLKRIPLDSTREGYAHFMAPERLDWIQRQQVKGLEDGDEIWIDYVLQPKTDTYLTPTWDEFVPLR</sequence>
<gene>
    <name evidence="2" type="ORF">PG996_008998</name>
</gene>
<evidence type="ECO:0000313" key="2">
    <source>
        <dbReference type="EMBL" id="KAK8059068.1"/>
    </source>
</evidence>
<evidence type="ECO:0000256" key="1">
    <source>
        <dbReference type="SAM" id="MobiDB-lite"/>
    </source>
</evidence>
<organism evidence="2 3">
    <name type="scientific">Apiospora saccharicola</name>
    <dbReference type="NCBI Taxonomy" id="335842"/>
    <lineage>
        <taxon>Eukaryota</taxon>
        <taxon>Fungi</taxon>
        <taxon>Dikarya</taxon>
        <taxon>Ascomycota</taxon>
        <taxon>Pezizomycotina</taxon>
        <taxon>Sordariomycetes</taxon>
        <taxon>Xylariomycetidae</taxon>
        <taxon>Amphisphaeriales</taxon>
        <taxon>Apiosporaceae</taxon>
        <taxon>Apiospora</taxon>
    </lineage>
</organism>